<accession>A0A0L0F1C8</accession>
<dbReference type="RefSeq" id="XP_014144306.1">
    <property type="nucleotide sequence ID" value="XM_014288831.1"/>
</dbReference>
<sequence>MELAIVWSNRPGVGGSEDGRRASLFGDNRSNLGDNRSSMGDRRSRFGSMYGDGSIRSRHESTLRRKDSLASVVSRASRRYSVVG</sequence>
<feature type="compositionally biased region" description="Polar residues" evidence="1">
    <location>
        <begin position="28"/>
        <end position="38"/>
    </location>
</feature>
<evidence type="ECO:0000313" key="3">
    <source>
        <dbReference type="Proteomes" id="UP000054560"/>
    </source>
</evidence>
<organism evidence="2 3">
    <name type="scientific">Sphaeroforma arctica JP610</name>
    <dbReference type="NCBI Taxonomy" id="667725"/>
    <lineage>
        <taxon>Eukaryota</taxon>
        <taxon>Ichthyosporea</taxon>
        <taxon>Ichthyophonida</taxon>
        <taxon>Sphaeroforma</taxon>
    </lineage>
</organism>
<feature type="region of interest" description="Disordered" evidence="1">
    <location>
        <begin position="17"/>
        <end position="62"/>
    </location>
</feature>
<reference evidence="2 3" key="1">
    <citation type="submission" date="2011-02" db="EMBL/GenBank/DDBJ databases">
        <title>The Genome Sequence of Sphaeroforma arctica JP610.</title>
        <authorList>
            <consortium name="The Broad Institute Genome Sequencing Platform"/>
            <person name="Russ C."/>
            <person name="Cuomo C."/>
            <person name="Young S.K."/>
            <person name="Zeng Q."/>
            <person name="Gargeya S."/>
            <person name="Alvarado L."/>
            <person name="Berlin A."/>
            <person name="Chapman S.B."/>
            <person name="Chen Z."/>
            <person name="Freedman E."/>
            <person name="Gellesch M."/>
            <person name="Goldberg J."/>
            <person name="Griggs A."/>
            <person name="Gujja S."/>
            <person name="Heilman E."/>
            <person name="Heiman D."/>
            <person name="Howarth C."/>
            <person name="Mehta T."/>
            <person name="Neiman D."/>
            <person name="Pearson M."/>
            <person name="Roberts A."/>
            <person name="Saif S."/>
            <person name="Shea T."/>
            <person name="Shenoy N."/>
            <person name="Sisk P."/>
            <person name="Stolte C."/>
            <person name="Sykes S."/>
            <person name="White J."/>
            <person name="Yandava C."/>
            <person name="Burger G."/>
            <person name="Gray M.W."/>
            <person name="Holland P.W.H."/>
            <person name="King N."/>
            <person name="Lang F.B.F."/>
            <person name="Roger A.J."/>
            <person name="Ruiz-Trillo I."/>
            <person name="Haas B."/>
            <person name="Nusbaum C."/>
            <person name="Birren B."/>
        </authorList>
    </citation>
    <scope>NUCLEOTIDE SEQUENCE [LARGE SCALE GENOMIC DNA]</scope>
    <source>
        <strain evidence="2 3">JP610</strain>
    </source>
</reference>
<evidence type="ECO:0000313" key="2">
    <source>
        <dbReference type="EMBL" id="KNC70404.1"/>
    </source>
</evidence>
<name>A0A0L0F1C8_9EUKA</name>
<proteinExistence type="predicted"/>
<keyword evidence="3" id="KW-1185">Reference proteome</keyword>
<dbReference type="GeneID" id="25917571"/>
<feature type="non-terminal residue" evidence="2">
    <location>
        <position position="84"/>
    </location>
</feature>
<dbReference type="Proteomes" id="UP000054560">
    <property type="component" value="Unassembled WGS sequence"/>
</dbReference>
<protein>
    <submittedName>
        <fullName evidence="2">Uncharacterized protein</fullName>
    </submittedName>
</protein>
<dbReference type="AlphaFoldDB" id="A0A0L0F1C8"/>
<gene>
    <name evidence="2" type="ORF">SARC_17067</name>
</gene>
<dbReference type="EMBL" id="KQ251249">
    <property type="protein sequence ID" value="KNC70404.1"/>
    <property type="molecule type" value="Genomic_DNA"/>
</dbReference>
<evidence type="ECO:0000256" key="1">
    <source>
        <dbReference type="SAM" id="MobiDB-lite"/>
    </source>
</evidence>